<dbReference type="PANTHER" id="PTHR31350">
    <property type="entry name" value="SI:DKEY-261L7.2"/>
    <property type="match status" value="1"/>
</dbReference>
<evidence type="ECO:0000313" key="2">
    <source>
        <dbReference type="EMBL" id="SVA83855.1"/>
    </source>
</evidence>
<organism evidence="2">
    <name type="scientific">marine metagenome</name>
    <dbReference type="NCBI Taxonomy" id="408172"/>
    <lineage>
        <taxon>unclassified sequences</taxon>
        <taxon>metagenomes</taxon>
        <taxon>ecological metagenomes</taxon>
    </lineage>
</organism>
<dbReference type="EMBL" id="UINC01019827">
    <property type="protein sequence ID" value="SVA83855.1"/>
    <property type="molecule type" value="Genomic_DNA"/>
</dbReference>
<gene>
    <name evidence="2" type="ORF">METZ01_LOCUS136709</name>
</gene>
<dbReference type="Gene3D" id="1.25.40.10">
    <property type="entry name" value="Tetratricopeptide repeat domain"/>
    <property type="match status" value="1"/>
</dbReference>
<dbReference type="AlphaFoldDB" id="A0A381Z3J4"/>
<reference evidence="2" key="1">
    <citation type="submission" date="2018-05" db="EMBL/GenBank/DDBJ databases">
        <authorList>
            <person name="Lanie J.A."/>
            <person name="Ng W.-L."/>
            <person name="Kazmierczak K.M."/>
            <person name="Andrzejewski T.M."/>
            <person name="Davidsen T.M."/>
            <person name="Wayne K.J."/>
            <person name="Tettelin H."/>
            <person name="Glass J.I."/>
            <person name="Rusch D."/>
            <person name="Podicherti R."/>
            <person name="Tsui H.-C.T."/>
            <person name="Winkler M.E."/>
        </authorList>
    </citation>
    <scope>NUCLEOTIDE SEQUENCE</scope>
</reference>
<protein>
    <recommendedName>
        <fullName evidence="1">Protein SirB1 N-terminal domain-containing protein</fullName>
    </recommendedName>
</protein>
<sequence length="273" mass="31768">MSVEKFEPFVLEWISFSKNPNHNLIEKSLKLAQILEYPELDISKYVRKIDEIGNSLKLKIDNKKNPTYLISMLNEHFFEEYGFDGDDDDYYDPGNNFLNLVLDKKTGIPITLSIIYAKIASYVGLDLRIVGFPGHVIVKLDDEIILDPFYQGRLLSHDDLEEILYRSFGDSVELIPEYLNKATTEQILTRLLRNLKNAYTQSYAYDKAMRCTNMILGMRPESPEEIRDKGILQERLLNYDEALPLLNKYLELEPEADDADFILELIKNVREKI</sequence>
<dbReference type="Pfam" id="PF13371">
    <property type="entry name" value="TPR_9"/>
    <property type="match status" value="1"/>
</dbReference>
<name>A0A381Z3J4_9ZZZZ</name>
<evidence type="ECO:0000259" key="1">
    <source>
        <dbReference type="Pfam" id="PF13369"/>
    </source>
</evidence>
<proteinExistence type="predicted"/>
<dbReference type="PANTHER" id="PTHR31350:SF21">
    <property type="entry name" value="F-BOX ONLY PROTEIN 21"/>
    <property type="match status" value="1"/>
</dbReference>
<dbReference type="InterPro" id="IPR019734">
    <property type="entry name" value="TPR_rpt"/>
</dbReference>
<dbReference type="InterPro" id="IPR032698">
    <property type="entry name" value="SirB1_N"/>
</dbReference>
<feature type="domain" description="Protein SirB1 N-terminal" evidence="1">
    <location>
        <begin position="44"/>
        <end position="193"/>
    </location>
</feature>
<accession>A0A381Z3J4</accession>
<dbReference type="SUPFAM" id="SSF48452">
    <property type="entry name" value="TPR-like"/>
    <property type="match status" value="1"/>
</dbReference>
<dbReference type="Pfam" id="PF13369">
    <property type="entry name" value="Transglut_core2"/>
    <property type="match status" value="1"/>
</dbReference>
<dbReference type="PROSITE" id="PS50005">
    <property type="entry name" value="TPR"/>
    <property type="match status" value="1"/>
</dbReference>
<dbReference type="InterPro" id="IPR011990">
    <property type="entry name" value="TPR-like_helical_dom_sf"/>
</dbReference>